<dbReference type="InterPro" id="IPR020806">
    <property type="entry name" value="PKS_PP-bd"/>
</dbReference>
<feature type="compositionally biased region" description="Polar residues" evidence="10">
    <location>
        <begin position="2546"/>
        <end position="2559"/>
    </location>
</feature>
<dbReference type="PROSITE" id="PS52019">
    <property type="entry name" value="PKS_MFAS_DH"/>
    <property type="match status" value="1"/>
</dbReference>
<dbReference type="InterPro" id="IPR001227">
    <property type="entry name" value="Ac_transferase_dom_sf"/>
</dbReference>
<dbReference type="Pfam" id="PF00698">
    <property type="entry name" value="Acyl_transf_1"/>
    <property type="match status" value="1"/>
</dbReference>
<dbReference type="Pfam" id="PF08659">
    <property type="entry name" value="KR"/>
    <property type="match status" value="1"/>
</dbReference>
<dbReference type="PROSITE" id="PS52004">
    <property type="entry name" value="KS3_2"/>
    <property type="match status" value="1"/>
</dbReference>
<dbReference type="Pfam" id="PF23297">
    <property type="entry name" value="ACP_SdgA_C"/>
    <property type="match status" value="1"/>
</dbReference>
<dbReference type="Pfam" id="PF02801">
    <property type="entry name" value="Ketoacyl-synt_C"/>
    <property type="match status" value="1"/>
</dbReference>
<sequence>MERFGEPVAIIGIGCRFPGDSMTPSKFWRLLREPYDLLKPLDERLDPQSWYHKSAKHHGHFNVKHAYHLHDGDSNSQRHFDAPFFGISAVEANTMDPQMRMLLETVYEALEASGQSIEGLRGSDTAVYSGMMINDYRAVMERDMLSMGTYHASGSSRAMMSNRLSYAFDWHGPSMTIDTACSSSMVAVHQAVMQLRSGQSRVAIAAGANLLLDPTDYIALSNLEMISPDGRSRMWDKGANGYARGEGVAAVVLKLLSAAEADGDHIECIVRETATNHDGRTKGITMPSATAQTQLISDCYARAGLDLSDPTQRPQYFEAHGTGTPAGDPIEAEAIHTAFSANTSANTHNGSKIYVGSVKTVIGHSEGAAGLAALIKTCLALQNSTIPPNLLFQELNPNIRPFYANLAIPKFPIPWPAVPHGSPRRASVNSFGFGGSNSHAILENYTPKKKARPSNDQNCVIPFVFSAASSASLSSNLVATYKYLRSGGADINLRDLAVTLYNRRSRHSYGTIIVARNMQELCRELEKRCQDSKASIGIRPSTQLSSGQYRKPKILAVFTGQGAQCPRMGAELIEQSEYCRQIIGRLEARLASLPEIDRPSWSLKQELLEAPTTRIGKASLSQPLCTALQILQVDLLRCAEVEFSAVVGHSSGEIGAAYCAGVITAEEAICIAYYRGLVSERTANSGRQYGAMIAVETTLSDAQELCDEEEFENQVCVAAINSPTSITLSGDADAVERIRMIFEDEGKFSRILHVDQAYHSSHMMRCSKEYLCALQGLNIESKQAKTPWFSSVDAGREISIGDLPRIRAPYWNENMVQPVMFMQAIDEAWKSQGPFDMVVELGPHPVLKRPVLETIQELHDRKIPYTGVHTREEDAVESFSRALGSIWTHAASANLINYDKHVTGYGDSELVTGLPPYAWDHGKRYWHESRYAKSLRTRSDAAHELLGHLTPDSSDQDMRWRNVLCPNEIPWLKNHSIENQVIFPAAGYVVEAVEATAAMAAKRSKLTVSLIEVHNLEIHKALIFDSDDTKMEIIVTLSEIRQHDNVIDASFKFHAAPMFLEGSLGMLASSSITVMLGDSDRNVLPSRGCLETGLSKIDHNDFYHSLSKLGYEYAEQFRALRNLQRKFGSASGSIVALESSAMLLHPAVLDAAFQSLFLANCTPNSGGIWSLHVPRTINVVRVNPSLCAVTTTSNSNLVSFDCVLPKDTSAFEGDIDLFTKVDDVEQGMIQIQGLCCVPLTRTTAQNDREMFATTVWDVAAPDGDRASFEGELTEEQTQLATLLVRMSVFFLRELASSVPENHTARQTDPYKHYFRFASHILSQAQVGKLPLCSSEWADDSYEDLREAYEPFLKFPDVHLLRAFGDNIVEIATGRTQAIEIGMKDGMLSEVYETGLGFQEYTTFLARIVKQIVHRYPSMKILEVGAGTGAATKKVFSHIGKRFSSYTFTDISSGFFERAQDLFGNHCDTMIYKVLDISRDISSQGFNEQSYDLVIASAVLHATPNLEDTLRNVRRLLKPGGFLVVFELRTISTAMGTMFGALPGWWLGAQDGRALSPCISLAAWDAMLRAHGFSGCDTSIEKFDSAVMPMTIFVSQAVNSQVSFLRAPQSTPTPLFQDDPMMAKDELIILGGGDPRTSGVVVSLVSLLGVQWGDRIRTVPSLEVLDLTTVSSKTTLLSLLDLEAWTLDGLMSDTWDALRICLQQINSLLWVSSNRRSENPHANMMIGLLRSVKHEIPTLEIQSLDIDGLESPSAQNIADSLLAFKAAVIWQRQDSLNNGLLWTVEPELGLENGTLLIPRIIPNQEMNDRYNASRRLVLAPGLCHRASNNLGLVGPEGELCWQKAAVSSERRRNSTIRITHSLRSALRIPTAGFMNLVLGCSRDSNNQILALTTQHTLEVIPFIKLTLSTPLIAGQEAAFISLLAYHLLAKLLVSHAPHGSTVVVNEPGELFAAILKDEAQRNSVKVVFITLSTAKPGPDWHTLHPMAPDRQVRDLIEKDATIFFDFSVDQPASSAGARLKAYLPSHCTIYDYSSVFADSSVTSEPLSMQSYLQNLLADSVSRCLEGFGKYCRLTPSIIPLGAHLKTRGGSALDIVDWSIPASGVLTARVLPADSQIRFSGDKTYWLNGLSGSLGLLLCEWMVHRGARYVVISSRSPKVKEQWLAKMRGFGADVRVFVCDITDRAAVLDLYRLIEFSLPQVAGVCQGAMVLEDVTISNMSLDSLLKVTKPKVLGSIHMDELFQDRDHDLEFFIFFSSAGSIIGNVGQGNYAAGNMFMTALAERRRRRGQIASVMHIGPIYGVGYLNNHNLDFSFYENSTKKPMVPISERDFCQHFAEAVIAGQLGSQPDCLEITSGLAKVESPHESGPVLSHMVLDQVENIVDTRSRLKVSLKTQLVEVRGLEQLAAIIREALLSKLSDLFQMELSTLSHAQSSTMRLDEMGTDSLIAIEIRTWFVKELQVNIPVLKILGGMTVDDLSNMAVKTIPRSLVPKLVEEEQSNESLSLQKMEEPINMDVLEEVSMVTAQSPDPSLPSTTWEDLGRAQITTSSVGSQIATSSGDNSPSPTSTEPTPFSEFLSQNPIEISKDDDALLSDEKKQLYLLQATELSVEISRISNEASAGGIADQPKALPKQVTQPFVGVDQKVLELSFSQSLFYFSAGCADNPTHRNMTSSFRMTGGELRIEDMKTAVLALGREHESLRTRFFAENSRPMQGVMKSSLLHLEHYTIQSESELETYFNDMHNHVYDLERGDTVRLAAISLSGGDGNFFIIGNHHLAMDGQSAVPFMKSVLQHYYNTQTNREQTAPPKQYSDSSERQHADFRLGKLENELAYWKTELANPPPPLPIMRMSPFISRPLLQGYGNRHVNVRIGLETKRTIRALCRRCRVTPFNFYLAVYRVLLCRYTGTEDFAIGIGDANRIEEDTMESIGDFVNVLPLIFHTESRLQFDTMLQETRSKTHAALEHSRLPFHLLLSELGVARSATTTPIFQAFMDYRLVGETMGWGEFQLELLSFRPSIMAYDVTVDIFDNAGGDCRLSFIAPQSTICEPEIFDDDKIQSALDLGRGPIYESRQWGHTVVHRIDEMIRRYPNKTAIIDGDGNAISYHDFRDGIDKIAAELEDVGVTSGSRVAVLQESTPNWVSTILAIWRVGGTYVPLDLGSSWPRLAAMIKDAQPQAVLVDENTQKHVRRLELQDQRVINVSTAERCGRQIPISALPDSASAILYTSGSSGTPKGIVLKHRGIQSWLQPCGLLYNMKPGTGVVLQQSSQGFDMSLMQVLTALCFGGSVCLLPRKFRGDARAISETITRYDITHTYGTPSEYLSWLRYGNSQALRRSSWKTALVGGEPLAASVLKEFAALDKDDLRFHHMYGTTESTFCATVMELDCSETDEDTIRTVAAQVTYPAGVVLPNYNVYVLDEYQRPLLAGFKGEIFIGGGGVAQGYLNNPSLTAETFIRDPFATLEDHARGLNMMQRTGDLGRWSRSEHGAIIIEGRTHGDTMVKLRGLRVDLREIETAMLSAGTGLLSDVVVSVRQTSPDLPEFLVAHIVFKNGPSQDNIEHNSRVQQIRANIRLPLSMKPSFIMELDDLPMTTSGKLNRRAIDALPLPLEDHTDHVEIVWTAFEQRLKTIWEDVLLHGINNTLSIKPETDFFHVGGTSLLLLALRDKIKAEFNVELSLLDLFEVSTLSSMAGRIDGETYSPEVTDWDEETRLSSSVSDWDDNSPLQSISKSSARVVVMTGGTGYLGKALLQALEDDPTVKEIHRLAVRNAASRTDLEPFTKVTAHEGDLSQARLGLSQAMIDDLFSSVDLVIHNGADTSYMKTYRSMQQSNYQTTRDLIEWCMPRMVPFHYISTAGVGSYASGVPLREASVRSTAPPLVGDLTGYTACKWASEVFLENLVKRHPNWPVCVHRPTLISRDDIPQLDAIHNILGFARKLGAVASSSGIARGVVNVVELDAVVAGIMKCVLSAYGHGHGHGDAGCVHFVNHAGTLELPLDNMRKWALERTASGDVRFADGVEFAEIPVAEWIRRAIALGMHPTMGLLLTTFARHGEVEFPVVLTGNDAE</sequence>
<dbReference type="GO" id="GO:0016874">
    <property type="term" value="F:ligase activity"/>
    <property type="evidence" value="ECO:0007669"/>
    <property type="project" value="UniProtKB-KW"/>
</dbReference>
<evidence type="ECO:0000259" key="13">
    <source>
        <dbReference type="PROSITE" id="PS52019"/>
    </source>
</evidence>
<dbReference type="GO" id="GO:0006633">
    <property type="term" value="P:fatty acid biosynthetic process"/>
    <property type="evidence" value="ECO:0007669"/>
    <property type="project" value="InterPro"/>
</dbReference>
<keyword evidence="7" id="KW-0560">Oxidoreductase</keyword>
<dbReference type="Pfam" id="PF00109">
    <property type="entry name" value="ketoacyl-synt"/>
    <property type="match status" value="1"/>
</dbReference>
<dbReference type="InterPro" id="IPR042104">
    <property type="entry name" value="PKS_dehydratase_sf"/>
</dbReference>
<dbReference type="OrthoDB" id="329835at2759"/>
<dbReference type="Pfam" id="PF21089">
    <property type="entry name" value="PKS_DH_N"/>
    <property type="match status" value="1"/>
</dbReference>
<dbReference type="PANTHER" id="PTHR43775">
    <property type="entry name" value="FATTY ACID SYNTHASE"/>
    <property type="match status" value="1"/>
</dbReference>
<evidence type="ECO:0000256" key="6">
    <source>
        <dbReference type="ARBA" id="ARBA00022737"/>
    </source>
</evidence>
<keyword evidence="2" id="KW-0597">Phosphoprotein</keyword>
<dbReference type="Pfam" id="PF07993">
    <property type="entry name" value="NAD_binding_4"/>
    <property type="match status" value="1"/>
</dbReference>
<dbReference type="Gene3D" id="3.40.50.720">
    <property type="entry name" value="NAD(P)-binding Rossmann-like Domain"/>
    <property type="match status" value="2"/>
</dbReference>
<dbReference type="InterPro" id="IPR014030">
    <property type="entry name" value="Ketoacyl_synth_N"/>
</dbReference>
<evidence type="ECO:0000256" key="1">
    <source>
        <dbReference type="ARBA" id="ARBA00022450"/>
    </source>
</evidence>
<feature type="domain" description="Carrier" evidence="11">
    <location>
        <begin position="2402"/>
        <end position="2483"/>
    </location>
</feature>
<dbReference type="Pfam" id="PF16197">
    <property type="entry name" value="KAsynt_C_assoc"/>
    <property type="match status" value="1"/>
</dbReference>
<dbReference type="SUPFAM" id="SSF53335">
    <property type="entry name" value="S-adenosyl-L-methionine-dependent methyltransferases"/>
    <property type="match status" value="1"/>
</dbReference>
<dbReference type="InterPro" id="IPR016035">
    <property type="entry name" value="Acyl_Trfase/lysoPLipase"/>
</dbReference>
<organism evidence="14 15">
    <name type="scientific">Xylaria hypoxylon</name>
    <dbReference type="NCBI Taxonomy" id="37992"/>
    <lineage>
        <taxon>Eukaryota</taxon>
        <taxon>Fungi</taxon>
        <taxon>Dikarya</taxon>
        <taxon>Ascomycota</taxon>
        <taxon>Pezizomycotina</taxon>
        <taxon>Sordariomycetes</taxon>
        <taxon>Xylariomycetidae</taxon>
        <taxon>Xylariales</taxon>
        <taxon>Xylariaceae</taxon>
        <taxon>Xylaria</taxon>
    </lineage>
</organism>
<dbReference type="Gene3D" id="3.40.50.12780">
    <property type="entry name" value="N-terminal domain of ligase-like"/>
    <property type="match status" value="1"/>
</dbReference>
<dbReference type="InterPro" id="IPR057326">
    <property type="entry name" value="KR_dom"/>
</dbReference>
<dbReference type="Pfam" id="PF14765">
    <property type="entry name" value="PS-DH"/>
    <property type="match status" value="1"/>
</dbReference>
<dbReference type="InterPro" id="IPR036736">
    <property type="entry name" value="ACP-like_sf"/>
</dbReference>
<feature type="active site" description="Proton donor; for dehydratase activity" evidence="9">
    <location>
        <position position="1150"/>
    </location>
</feature>
<dbReference type="PROSITE" id="PS00455">
    <property type="entry name" value="AMP_BINDING"/>
    <property type="match status" value="1"/>
</dbReference>
<feature type="domain" description="Carrier" evidence="11">
    <location>
        <begin position="3617"/>
        <end position="3694"/>
    </location>
</feature>
<dbReference type="InterPro" id="IPR000873">
    <property type="entry name" value="AMP-dep_synth/lig_dom"/>
</dbReference>
<dbReference type="Proteomes" id="UP000297716">
    <property type="component" value="Unassembled WGS sequence"/>
</dbReference>
<evidence type="ECO:0000313" key="14">
    <source>
        <dbReference type="EMBL" id="TGJ81686.1"/>
    </source>
</evidence>
<feature type="compositionally biased region" description="Low complexity" evidence="10">
    <location>
        <begin position="2560"/>
        <end position="2574"/>
    </location>
</feature>
<dbReference type="Gene3D" id="3.40.47.10">
    <property type="match status" value="1"/>
</dbReference>
<dbReference type="SUPFAM" id="SSF56801">
    <property type="entry name" value="Acetyl-CoA synthetase-like"/>
    <property type="match status" value="1"/>
</dbReference>
<evidence type="ECO:0000256" key="7">
    <source>
        <dbReference type="ARBA" id="ARBA00023002"/>
    </source>
</evidence>
<dbReference type="SMART" id="SM00826">
    <property type="entry name" value="PKS_DH"/>
    <property type="match status" value="1"/>
</dbReference>
<feature type="region of interest" description="N-terminal hotdog fold" evidence="9">
    <location>
        <begin position="943"/>
        <end position="1079"/>
    </location>
</feature>
<dbReference type="InterPro" id="IPR020845">
    <property type="entry name" value="AMP-binding_CS"/>
</dbReference>
<evidence type="ECO:0000256" key="3">
    <source>
        <dbReference type="ARBA" id="ARBA00022598"/>
    </source>
</evidence>
<dbReference type="InterPro" id="IPR020841">
    <property type="entry name" value="PKS_Beta-ketoAc_synthase_dom"/>
</dbReference>
<dbReference type="SMART" id="SM00827">
    <property type="entry name" value="PKS_AT"/>
    <property type="match status" value="1"/>
</dbReference>
<dbReference type="InterPro" id="IPR013120">
    <property type="entry name" value="FAR_NAD-bd"/>
</dbReference>
<proteinExistence type="predicted"/>
<dbReference type="InterPro" id="IPR032821">
    <property type="entry name" value="PKS_assoc"/>
</dbReference>
<dbReference type="SUPFAM" id="SSF52151">
    <property type="entry name" value="FabD/lysophospholipase-like"/>
    <property type="match status" value="1"/>
</dbReference>
<evidence type="ECO:0000259" key="12">
    <source>
        <dbReference type="PROSITE" id="PS52004"/>
    </source>
</evidence>
<gene>
    <name evidence="14" type="ORF">E0Z10_g7081</name>
</gene>
<feature type="domain" description="Ketosynthase family 3 (KS3)" evidence="12">
    <location>
        <begin position="5"/>
        <end position="444"/>
    </location>
</feature>
<evidence type="ECO:0000256" key="8">
    <source>
        <dbReference type="ARBA" id="ARBA00023268"/>
    </source>
</evidence>
<dbReference type="PROSITE" id="PS50075">
    <property type="entry name" value="CARRIER"/>
    <property type="match status" value="2"/>
</dbReference>
<dbReference type="GO" id="GO:0004312">
    <property type="term" value="F:fatty acid synthase activity"/>
    <property type="evidence" value="ECO:0007669"/>
    <property type="project" value="TreeGrafter"/>
</dbReference>
<dbReference type="GO" id="GO:0004315">
    <property type="term" value="F:3-oxoacyl-[acyl-carrier-protein] synthase activity"/>
    <property type="evidence" value="ECO:0007669"/>
    <property type="project" value="InterPro"/>
</dbReference>
<dbReference type="SMART" id="SM00823">
    <property type="entry name" value="PKS_PP"/>
    <property type="match status" value="2"/>
</dbReference>
<dbReference type="Gene3D" id="3.10.129.110">
    <property type="entry name" value="Polyketide synthase dehydratase"/>
    <property type="match status" value="1"/>
</dbReference>
<keyword evidence="3" id="KW-0436">Ligase</keyword>
<dbReference type="SMART" id="SM00822">
    <property type="entry name" value="PKS_KR"/>
    <property type="match status" value="1"/>
</dbReference>
<dbReference type="Pfam" id="PF08242">
    <property type="entry name" value="Methyltransf_12"/>
    <property type="match status" value="1"/>
</dbReference>
<dbReference type="InterPro" id="IPR050091">
    <property type="entry name" value="PKS_NRPS_Biosynth_Enz"/>
</dbReference>
<evidence type="ECO:0000256" key="4">
    <source>
        <dbReference type="ARBA" id="ARBA00022603"/>
    </source>
</evidence>
<dbReference type="Gene3D" id="3.30.559.30">
    <property type="entry name" value="Nonribosomal peptide synthetase, condensation domain"/>
    <property type="match status" value="1"/>
</dbReference>
<evidence type="ECO:0000256" key="10">
    <source>
        <dbReference type="SAM" id="MobiDB-lite"/>
    </source>
</evidence>
<dbReference type="InterPro" id="IPR014043">
    <property type="entry name" value="Acyl_transferase_dom"/>
</dbReference>
<dbReference type="InterPro" id="IPR049551">
    <property type="entry name" value="PKS_DH_C"/>
</dbReference>
<dbReference type="SMART" id="SM00825">
    <property type="entry name" value="PKS_KS"/>
    <property type="match status" value="1"/>
</dbReference>
<name>A0A4Z0YW47_9PEZI</name>
<dbReference type="InterPro" id="IPR001242">
    <property type="entry name" value="Condensation_dom"/>
</dbReference>
<dbReference type="CDD" id="cd19532">
    <property type="entry name" value="C_PKS-NRPS"/>
    <property type="match status" value="1"/>
</dbReference>
<feature type="region of interest" description="C-terminal hotdog fold" evidence="9">
    <location>
        <begin position="1094"/>
        <end position="1245"/>
    </location>
</feature>
<evidence type="ECO:0000256" key="2">
    <source>
        <dbReference type="ARBA" id="ARBA00022553"/>
    </source>
</evidence>
<evidence type="ECO:0000256" key="5">
    <source>
        <dbReference type="ARBA" id="ARBA00022679"/>
    </source>
</evidence>
<dbReference type="InterPro" id="IPR009081">
    <property type="entry name" value="PP-bd_ACP"/>
</dbReference>
<dbReference type="SUPFAM" id="SSF55048">
    <property type="entry name" value="Probable ACP-binding domain of malonyl-CoA ACP transacylase"/>
    <property type="match status" value="1"/>
</dbReference>
<evidence type="ECO:0000256" key="9">
    <source>
        <dbReference type="PROSITE-ProRule" id="PRU01363"/>
    </source>
</evidence>
<dbReference type="InterPro" id="IPR018201">
    <property type="entry name" value="Ketoacyl_synth_AS"/>
</dbReference>
<dbReference type="CDD" id="cd05930">
    <property type="entry name" value="A_NRPS"/>
    <property type="match status" value="1"/>
</dbReference>
<comment type="caution">
    <text evidence="14">The sequence shown here is derived from an EMBL/GenBank/DDBJ whole genome shotgun (WGS) entry which is preliminary data.</text>
</comment>
<dbReference type="STRING" id="37992.A0A4Z0YW47"/>
<protein>
    <recommendedName>
        <fullName evidence="16">Carrier domain-containing protein</fullName>
    </recommendedName>
</protein>
<dbReference type="GO" id="GO:0008168">
    <property type="term" value="F:methyltransferase activity"/>
    <property type="evidence" value="ECO:0007669"/>
    <property type="project" value="UniProtKB-KW"/>
</dbReference>
<keyword evidence="6" id="KW-0677">Repeat</keyword>
<dbReference type="InterPro" id="IPR013217">
    <property type="entry name" value="Methyltransf_12"/>
</dbReference>
<dbReference type="InterPro" id="IPR036291">
    <property type="entry name" value="NAD(P)-bd_dom_sf"/>
</dbReference>
<dbReference type="InterPro" id="IPR049552">
    <property type="entry name" value="PKS_DH_N"/>
</dbReference>
<dbReference type="InterPro" id="IPR029063">
    <property type="entry name" value="SAM-dependent_MTases_sf"/>
</dbReference>
<evidence type="ECO:0000259" key="11">
    <source>
        <dbReference type="PROSITE" id="PS50075"/>
    </source>
</evidence>
<dbReference type="SUPFAM" id="SSF47336">
    <property type="entry name" value="ACP-like"/>
    <property type="match status" value="2"/>
</dbReference>
<dbReference type="GO" id="GO:0031177">
    <property type="term" value="F:phosphopantetheine binding"/>
    <property type="evidence" value="ECO:0007669"/>
    <property type="project" value="InterPro"/>
</dbReference>
<dbReference type="InterPro" id="IPR049900">
    <property type="entry name" value="PKS_mFAS_DH"/>
</dbReference>
<accession>A0A4Z0YW47</accession>
<dbReference type="GO" id="GO:0032259">
    <property type="term" value="P:methylation"/>
    <property type="evidence" value="ECO:0007669"/>
    <property type="project" value="UniProtKB-KW"/>
</dbReference>
<dbReference type="InterPro" id="IPR020807">
    <property type="entry name" value="PKS_DH"/>
</dbReference>
<dbReference type="InterPro" id="IPR042099">
    <property type="entry name" value="ANL_N_sf"/>
</dbReference>
<dbReference type="InterPro" id="IPR014031">
    <property type="entry name" value="Ketoacyl_synth_C"/>
</dbReference>
<dbReference type="SUPFAM" id="SSF52777">
    <property type="entry name" value="CoA-dependent acyltransferases"/>
    <property type="match status" value="2"/>
</dbReference>
<dbReference type="InterPro" id="IPR045851">
    <property type="entry name" value="AMP-bd_C_sf"/>
</dbReference>
<dbReference type="GO" id="GO:0016491">
    <property type="term" value="F:oxidoreductase activity"/>
    <property type="evidence" value="ECO:0007669"/>
    <property type="project" value="UniProtKB-KW"/>
</dbReference>
<keyword evidence="15" id="KW-1185">Reference proteome</keyword>
<reference evidence="14 15" key="1">
    <citation type="submission" date="2019-03" db="EMBL/GenBank/DDBJ databases">
        <title>Draft genome sequence of Xylaria hypoxylon DSM 108379, a ubiquitous saprotrophic-parasitic fungi on hardwood.</title>
        <authorList>
            <person name="Buettner E."/>
            <person name="Leonhardt S."/>
            <person name="Gebauer A.M."/>
            <person name="Liers C."/>
            <person name="Hofrichter M."/>
            <person name="Kellner H."/>
        </authorList>
    </citation>
    <scope>NUCLEOTIDE SEQUENCE [LARGE SCALE GENOMIC DNA]</scope>
    <source>
        <strain evidence="14 15">DSM 108379</strain>
    </source>
</reference>
<dbReference type="Pfam" id="PF00668">
    <property type="entry name" value="Condensation"/>
    <property type="match status" value="1"/>
</dbReference>
<dbReference type="EMBL" id="SKBN01000157">
    <property type="protein sequence ID" value="TGJ81686.1"/>
    <property type="molecule type" value="Genomic_DNA"/>
</dbReference>
<dbReference type="Pfam" id="PF00550">
    <property type="entry name" value="PP-binding"/>
    <property type="match status" value="1"/>
</dbReference>
<feature type="region of interest" description="Disordered" evidence="10">
    <location>
        <begin position="2796"/>
        <end position="2815"/>
    </location>
</feature>
<dbReference type="InterPro" id="IPR016039">
    <property type="entry name" value="Thiolase-like"/>
</dbReference>
<dbReference type="SUPFAM" id="SSF53901">
    <property type="entry name" value="Thiolase-like"/>
    <property type="match status" value="1"/>
</dbReference>
<dbReference type="Pfam" id="PF00501">
    <property type="entry name" value="AMP-binding"/>
    <property type="match status" value="1"/>
</dbReference>
<dbReference type="Gene3D" id="3.40.366.10">
    <property type="entry name" value="Malonyl-Coenzyme A Acyl Carrier Protein, domain 2"/>
    <property type="match status" value="1"/>
</dbReference>
<keyword evidence="1" id="KW-0596">Phosphopantetheine</keyword>
<dbReference type="InterPro" id="IPR016036">
    <property type="entry name" value="Malonyl_transacylase_ACP-bd"/>
</dbReference>
<feature type="domain" description="PKS/mFAS DH" evidence="13">
    <location>
        <begin position="943"/>
        <end position="1245"/>
    </location>
</feature>
<evidence type="ECO:0008006" key="16">
    <source>
        <dbReference type="Google" id="ProtNLM"/>
    </source>
</evidence>
<dbReference type="SUPFAM" id="SSF51735">
    <property type="entry name" value="NAD(P)-binding Rossmann-fold domains"/>
    <property type="match status" value="2"/>
</dbReference>
<dbReference type="Gene3D" id="3.30.559.10">
    <property type="entry name" value="Chloramphenicol acetyltransferase-like domain"/>
    <property type="match status" value="1"/>
</dbReference>
<keyword evidence="4" id="KW-0489">Methyltransferase</keyword>
<dbReference type="PROSITE" id="PS00606">
    <property type="entry name" value="KS3_1"/>
    <property type="match status" value="1"/>
</dbReference>
<dbReference type="Gene3D" id="1.10.1200.10">
    <property type="entry name" value="ACP-like"/>
    <property type="match status" value="2"/>
</dbReference>
<dbReference type="CDD" id="cd00833">
    <property type="entry name" value="PKS"/>
    <property type="match status" value="1"/>
</dbReference>
<dbReference type="CDD" id="cd02440">
    <property type="entry name" value="AdoMet_MTases"/>
    <property type="match status" value="1"/>
</dbReference>
<dbReference type="InterPro" id="IPR023213">
    <property type="entry name" value="CAT-like_dom_sf"/>
</dbReference>
<dbReference type="Gene3D" id="3.40.50.150">
    <property type="entry name" value="Vaccinia Virus protein VP39"/>
    <property type="match status" value="1"/>
</dbReference>
<dbReference type="PANTHER" id="PTHR43775:SF20">
    <property type="entry name" value="HYBRID PKS-NRPS SYNTHETASE APDA"/>
    <property type="match status" value="1"/>
</dbReference>
<evidence type="ECO:0000313" key="15">
    <source>
        <dbReference type="Proteomes" id="UP000297716"/>
    </source>
</evidence>
<dbReference type="GO" id="GO:0009403">
    <property type="term" value="P:toxin biosynthetic process"/>
    <property type="evidence" value="ECO:0007669"/>
    <property type="project" value="UniProtKB-ARBA"/>
</dbReference>
<feature type="region of interest" description="Disordered" evidence="10">
    <location>
        <begin position="2546"/>
        <end position="2576"/>
    </location>
</feature>
<keyword evidence="5" id="KW-0808">Transferase</keyword>
<dbReference type="Gene3D" id="3.30.300.30">
    <property type="match status" value="1"/>
</dbReference>
<keyword evidence="8" id="KW-0511">Multifunctional enzyme</keyword>
<dbReference type="InterPro" id="IPR013968">
    <property type="entry name" value="PKS_KR"/>
</dbReference>
<feature type="active site" description="Proton acceptor; for dehydratase activity" evidence="9">
    <location>
        <position position="975"/>
    </location>
</feature>